<dbReference type="EMBL" id="AMZH03025696">
    <property type="protein sequence ID" value="RRT35035.1"/>
    <property type="molecule type" value="Genomic_DNA"/>
</dbReference>
<dbReference type="Proteomes" id="UP000287651">
    <property type="component" value="Unassembled WGS sequence"/>
</dbReference>
<proteinExistence type="predicted"/>
<evidence type="ECO:0000313" key="1">
    <source>
        <dbReference type="EMBL" id="RRT35035.1"/>
    </source>
</evidence>
<reference evidence="1 2" key="1">
    <citation type="journal article" date="2014" name="Agronomy (Basel)">
        <title>A Draft Genome Sequence for Ensete ventricosum, the Drought-Tolerant Tree Against Hunger.</title>
        <authorList>
            <person name="Harrison J."/>
            <person name="Moore K.A."/>
            <person name="Paszkiewicz K."/>
            <person name="Jones T."/>
            <person name="Grant M."/>
            <person name="Ambacheew D."/>
            <person name="Muzemil S."/>
            <person name="Studholme D.J."/>
        </authorList>
    </citation>
    <scope>NUCLEOTIDE SEQUENCE [LARGE SCALE GENOMIC DNA]</scope>
</reference>
<name>A0A426X6D5_ENSVE</name>
<accession>A0A426X6D5</accession>
<gene>
    <name evidence="1" type="ORF">B296_00038673</name>
</gene>
<protein>
    <submittedName>
        <fullName evidence="1">Uncharacterized protein</fullName>
    </submittedName>
</protein>
<organism evidence="1 2">
    <name type="scientific">Ensete ventricosum</name>
    <name type="common">Abyssinian banana</name>
    <name type="synonym">Musa ensete</name>
    <dbReference type="NCBI Taxonomy" id="4639"/>
    <lineage>
        <taxon>Eukaryota</taxon>
        <taxon>Viridiplantae</taxon>
        <taxon>Streptophyta</taxon>
        <taxon>Embryophyta</taxon>
        <taxon>Tracheophyta</taxon>
        <taxon>Spermatophyta</taxon>
        <taxon>Magnoliopsida</taxon>
        <taxon>Liliopsida</taxon>
        <taxon>Zingiberales</taxon>
        <taxon>Musaceae</taxon>
        <taxon>Ensete</taxon>
    </lineage>
</organism>
<comment type="caution">
    <text evidence="1">The sequence shown here is derived from an EMBL/GenBank/DDBJ whole genome shotgun (WGS) entry which is preliminary data.</text>
</comment>
<evidence type="ECO:0000313" key="2">
    <source>
        <dbReference type="Proteomes" id="UP000287651"/>
    </source>
</evidence>
<dbReference type="AlphaFoldDB" id="A0A426X6D5"/>
<sequence length="95" mass="10152">MGDALRTHPEVLTRVRGGRAHTVRTSEITGRDTGGSLGRRGGAPTVFGAIKGTGTCSTSADSRLTHLFPSACAYYITGPKHWLRPLPPPLPEVHY</sequence>